<keyword evidence="1" id="KW-0732">Signal</keyword>
<dbReference type="AlphaFoldDB" id="A0A1I8B7A5"/>
<accession>A0A1I8B7A5</accession>
<name>A0A1I8B7A5_MELHA</name>
<feature type="chain" id="PRO_5009315525" evidence="1">
    <location>
        <begin position="19"/>
        <end position="118"/>
    </location>
</feature>
<feature type="signal peptide" evidence="1">
    <location>
        <begin position="1"/>
        <end position="18"/>
    </location>
</feature>
<protein>
    <submittedName>
        <fullName evidence="3">ShKT domain-containing protein</fullName>
    </submittedName>
</protein>
<sequence>MLIFYLFLIIQLFLSSFAILCVGPGADNCQNEFYSDSQCQLVFFTNGVVNENLCENDQNWQTYSLKCAKTCKICCLRKKDYPICARIGNVKIKCKEAREKLQIIIYLSLKTSCPESCE</sequence>
<evidence type="ECO:0000313" key="2">
    <source>
        <dbReference type="Proteomes" id="UP000095281"/>
    </source>
</evidence>
<evidence type="ECO:0000313" key="3">
    <source>
        <dbReference type="WBParaSite" id="MhA1_Contig1573.frz3.gene13"/>
    </source>
</evidence>
<proteinExistence type="predicted"/>
<keyword evidence="2" id="KW-1185">Reference proteome</keyword>
<dbReference type="WBParaSite" id="MhA1_Contig1573.frz3.gene13">
    <property type="protein sequence ID" value="MhA1_Contig1573.frz3.gene13"/>
    <property type="gene ID" value="MhA1_Contig1573.frz3.gene13"/>
</dbReference>
<reference evidence="3" key="1">
    <citation type="submission" date="2016-11" db="UniProtKB">
        <authorList>
            <consortium name="WormBaseParasite"/>
        </authorList>
    </citation>
    <scope>IDENTIFICATION</scope>
</reference>
<dbReference type="Proteomes" id="UP000095281">
    <property type="component" value="Unplaced"/>
</dbReference>
<evidence type="ECO:0000256" key="1">
    <source>
        <dbReference type="SAM" id="SignalP"/>
    </source>
</evidence>
<organism evidence="2 3">
    <name type="scientific">Meloidogyne hapla</name>
    <name type="common">Root-knot nematode worm</name>
    <dbReference type="NCBI Taxonomy" id="6305"/>
    <lineage>
        <taxon>Eukaryota</taxon>
        <taxon>Metazoa</taxon>
        <taxon>Ecdysozoa</taxon>
        <taxon>Nematoda</taxon>
        <taxon>Chromadorea</taxon>
        <taxon>Rhabditida</taxon>
        <taxon>Tylenchina</taxon>
        <taxon>Tylenchomorpha</taxon>
        <taxon>Tylenchoidea</taxon>
        <taxon>Meloidogynidae</taxon>
        <taxon>Meloidogyninae</taxon>
        <taxon>Meloidogyne</taxon>
    </lineage>
</organism>